<gene>
    <name evidence="13" type="ORF">JEM65_08700</name>
</gene>
<evidence type="ECO:0000256" key="12">
    <source>
        <dbReference type="SAM" id="Phobius"/>
    </source>
</evidence>
<evidence type="ECO:0000256" key="2">
    <source>
        <dbReference type="ARBA" id="ARBA00009765"/>
    </source>
</evidence>
<dbReference type="PANTHER" id="PTHR46494:SF1">
    <property type="entry name" value="CORA FAMILY METAL ION TRANSPORTER (EUROFUNG)"/>
    <property type="match status" value="1"/>
</dbReference>
<comment type="caution">
    <text evidence="13">The sequence shown here is derived from an EMBL/GenBank/DDBJ whole genome shotgun (WGS) entry which is preliminary data.</text>
</comment>
<evidence type="ECO:0000256" key="11">
    <source>
        <dbReference type="ARBA" id="ARBA00045497"/>
    </source>
</evidence>
<name>A0A934NJ10_9FLAO</name>
<keyword evidence="6" id="KW-0460">Magnesium</keyword>
<dbReference type="Proteomes" id="UP000662373">
    <property type="component" value="Unassembled WGS sequence"/>
</dbReference>
<evidence type="ECO:0000256" key="5">
    <source>
        <dbReference type="ARBA" id="ARBA00022692"/>
    </source>
</evidence>
<evidence type="ECO:0000256" key="6">
    <source>
        <dbReference type="ARBA" id="ARBA00022842"/>
    </source>
</evidence>
<keyword evidence="9 12" id="KW-0472">Membrane</keyword>
<feature type="transmembrane region" description="Helical" evidence="12">
    <location>
        <begin position="266"/>
        <end position="286"/>
    </location>
</feature>
<dbReference type="PANTHER" id="PTHR46494">
    <property type="entry name" value="CORA FAMILY METAL ION TRANSPORTER (EUROFUNG)"/>
    <property type="match status" value="1"/>
</dbReference>
<comment type="similarity">
    <text evidence="2">Belongs to the CorA metal ion transporter (MIT) (TC 1.A.35) family.</text>
</comment>
<evidence type="ECO:0008006" key="15">
    <source>
        <dbReference type="Google" id="ProtNLM"/>
    </source>
</evidence>
<feature type="transmembrane region" description="Helical" evidence="12">
    <location>
        <begin position="234"/>
        <end position="254"/>
    </location>
</feature>
<evidence type="ECO:0000256" key="8">
    <source>
        <dbReference type="ARBA" id="ARBA00023065"/>
    </source>
</evidence>
<dbReference type="GO" id="GO:0015087">
    <property type="term" value="F:cobalt ion transmembrane transporter activity"/>
    <property type="evidence" value="ECO:0007669"/>
    <property type="project" value="TreeGrafter"/>
</dbReference>
<dbReference type="Gene3D" id="1.20.58.340">
    <property type="entry name" value="Magnesium transport protein CorA, transmembrane region"/>
    <property type="match status" value="1"/>
</dbReference>
<dbReference type="SUPFAM" id="SSF144083">
    <property type="entry name" value="Magnesium transport protein CorA, transmembrane region"/>
    <property type="match status" value="1"/>
</dbReference>
<organism evidence="13 14">
    <name type="scientific">Gelidibacter salicanalis</name>
    <dbReference type="NCBI Taxonomy" id="291193"/>
    <lineage>
        <taxon>Bacteria</taxon>
        <taxon>Pseudomonadati</taxon>
        <taxon>Bacteroidota</taxon>
        <taxon>Flavobacteriia</taxon>
        <taxon>Flavobacteriales</taxon>
        <taxon>Flavobacteriaceae</taxon>
        <taxon>Gelidibacter</taxon>
    </lineage>
</organism>
<dbReference type="GO" id="GO:0050897">
    <property type="term" value="F:cobalt ion binding"/>
    <property type="evidence" value="ECO:0007669"/>
    <property type="project" value="TreeGrafter"/>
</dbReference>
<dbReference type="Gene3D" id="3.30.460.20">
    <property type="entry name" value="CorA soluble domain-like"/>
    <property type="match status" value="1"/>
</dbReference>
<dbReference type="AlphaFoldDB" id="A0A934NJ10"/>
<protein>
    <recommendedName>
        <fullName evidence="15">Magnesium transporter CorA</fullName>
    </recommendedName>
</protein>
<keyword evidence="14" id="KW-1185">Reference proteome</keyword>
<keyword evidence="3" id="KW-0813">Transport</keyword>
<dbReference type="GO" id="GO:0000287">
    <property type="term" value="F:magnesium ion binding"/>
    <property type="evidence" value="ECO:0007669"/>
    <property type="project" value="TreeGrafter"/>
</dbReference>
<dbReference type="GO" id="GO:0015095">
    <property type="term" value="F:magnesium ion transmembrane transporter activity"/>
    <property type="evidence" value="ECO:0007669"/>
    <property type="project" value="TreeGrafter"/>
</dbReference>
<evidence type="ECO:0000256" key="3">
    <source>
        <dbReference type="ARBA" id="ARBA00022448"/>
    </source>
</evidence>
<keyword evidence="8" id="KW-0406">Ion transport</keyword>
<evidence type="ECO:0000313" key="13">
    <source>
        <dbReference type="EMBL" id="MBJ7880724.1"/>
    </source>
</evidence>
<evidence type="ECO:0000256" key="7">
    <source>
        <dbReference type="ARBA" id="ARBA00022989"/>
    </source>
</evidence>
<evidence type="ECO:0000256" key="10">
    <source>
        <dbReference type="ARBA" id="ARBA00034269"/>
    </source>
</evidence>
<dbReference type="InterPro" id="IPR002523">
    <property type="entry name" value="MgTranspt_CorA/ZnTranspt_ZntB"/>
</dbReference>
<dbReference type="SUPFAM" id="SSF143865">
    <property type="entry name" value="CorA soluble domain-like"/>
    <property type="match status" value="1"/>
</dbReference>
<proteinExistence type="inferred from homology"/>
<dbReference type="Pfam" id="PF01544">
    <property type="entry name" value="CorA"/>
    <property type="match status" value="1"/>
</dbReference>
<dbReference type="RefSeq" id="WP_199598588.1">
    <property type="nucleotide sequence ID" value="NZ_JAEHJZ010000018.1"/>
</dbReference>
<evidence type="ECO:0000256" key="9">
    <source>
        <dbReference type="ARBA" id="ARBA00023136"/>
    </source>
</evidence>
<keyword evidence="4" id="KW-1003">Cell membrane</keyword>
<comment type="function">
    <text evidence="11">Mediates influx of magnesium ions. Alternates between open and closed states. Activated by low cytoplasmic Mg(2+) levels. Inactive when cytoplasmic Mg(2+) levels are high.</text>
</comment>
<dbReference type="InterPro" id="IPR045861">
    <property type="entry name" value="CorA_cytoplasmic_dom"/>
</dbReference>
<dbReference type="EMBL" id="JAEHJZ010000018">
    <property type="protein sequence ID" value="MBJ7880724.1"/>
    <property type="molecule type" value="Genomic_DNA"/>
</dbReference>
<evidence type="ECO:0000256" key="1">
    <source>
        <dbReference type="ARBA" id="ARBA00004651"/>
    </source>
</evidence>
<dbReference type="FunFam" id="1.20.58.340:FF:000004">
    <property type="entry name" value="Magnesium transport protein CorA"/>
    <property type="match status" value="1"/>
</dbReference>
<dbReference type="GO" id="GO:0005886">
    <property type="term" value="C:plasma membrane"/>
    <property type="evidence" value="ECO:0007669"/>
    <property type="project" value="UniProtKB-SubCell"/>
</dbReference>
<evidence type="ECO:0000256" key="4">
    <source>
        <dbReference type="ARBA" id="ARBA00022475"/>
    </source>
</evidence>
<dbReference type="InterPro" id="IPR045863">
    <property type="entry name" value="CorA_TM1_TM2"/>
</dbReference>
<sequence>MSRTTKTFSNFTWTDLKNPTQDELKSLDQPFNLDFNLLEDSLQHGHLPKIEKINDYTFIILRAYTSEAMKNATTVEELSNKIAFFINDNNLLTIHRADFDFLKNVPDTYHSSQALMLKIIDNMLLTYKHPLEIQSSKMDEFEKEIFLKNGLKLSIESLYYQKSEARISKKLLQLTQNVLNNISVATELDTTISDIKDTALNYLLQYEETIEEANSILNTYLSITAHKSSDVMKLLTVFSAFFLPLTFIAGIYGMNFDIMPELRWQNGYFITLGVMVFVALVIYVWFKLKKIF</sequence>
<keyword evidence="7 12" id="KW-1133">Transmembrane helix</keyword>
<comment type="subcellular location">
    <subcellularLocation>
        <location evidence="1">Cell membrane</location>
        <topology evidence="1">Multi-pass membrane protein</topology>
    </subcellularLocation>
</comment>
<comment type="catalytic activity">
    <reaction evidence="10">
        <text>Mg(2+)(in) = Mg(2+)(out)</text>
        <dbReference type="Rhea" id="RHEA:29827"/>
        <dbReference type="ChEBI" id="CHEBI:18420"/>
    </reaction>
</comment>
<keyword evidence="5 12" id="KW-0812">Transmembrane</keyword>
<accession>A0A934NJ10</accession>
<reference evidence="13 14" key="1">
    <citation type="submission" date="2020-09" db="EMBL/GenBank/DDBJ databases">
        <title>Draft genome of Gelidibacter salicanalis PAMC21136.</title>
        <authorList>
            <person name="Park H."/>
        </authorList>
    </citation>
    <scope>NUCLEOTIDE SEQUENCE [LARGE SCALE GENOMIC DNA]</scope>
    <source>
        <strain evidence="13 14">PAMC21136</strain>
    </source>
</reference>
<evidence type="ECO:0000313" key="14">
    <source>
        <dbReference type="Proteomes" id="UP000662373"/>
    </source>
</evidence>